<evidence type="ECO:0000313" key="10">
    <source>
        <dbReference type="Proteomes" id="UP001497392"/>
    </source>
</evidence>
<dbReference type="EMBL" id="CAXHTA020000010">
    <property type="protein sequence ID" value="CAL5224145.1"/>
    <property type="molecule type" value="Genomic_DNA"/>
</dbReference>
<dbReference type="Pfam" id="PF13086">
    <property type="entry name" value="AAA_11"/>
    <property type="match status" value="1"/>
</dbReference>
<comment type="similarity">
    <text evidence="1">Belongs to the DNA2/NAM7 helicase family.</text>
</comment>
<dbReference type="InterPro" id="IPR041679">
    <property type="entry name" value="DNA2/NAM7-like_C"/>
</dbReference>
<dbReference type="PANTHER" id="PTHR43788">
    <property type="entry name" value="DNA2/NAM7 HELICASE FAMILY MEMBER"/>
    <property type="match status" value="1"/>
</dbReference>
<feature type="region of interest" description="Disordered" evidence="6">
    <location>
        <begin position="14"/>
        <end position="238"/>
    </location>
</feature>
<evidence type="ECO:0000256" key="6">
    <source>
        <dbReference type="SAM" id="MobiDB-lite"/>
    </source>
</evidence>
<feature type="domain" description="DNA2/NAM7 helicase helicase" evidence="7">
    <location>
        <begin position="533"/>
        <end position="770"/>
    </location>
</feature>
<sequence>MPINAAPFRRAIDLFQPQLKGKAPKARGEGNGLRPAQHPGTGSRCQHRAASRIRAEPNEWSVKDGSWTTSDGADDLDWFADETESDQQQAQDSKRAQSGQSASSSGRDASHAGTSASRGAGRQNARRESGREQAQWSERESAEAPGSGLGNGQGSRQERSRTEAPRTAAWVQKAFETAQTIGPPTGELNDGWDEWSSLAGSTPDSPIVDGGGTARSSVESNGSMQSTQTPAAAAPSSQEALLGTDVDIITGQRYSAAQTEVANEWNAIRSAGGSTSTSEAARPADDFLKAAEKLQARLVLGVRAEQDACKEALMRLYRRENTRKLKASGNVLTNLVGSLDGRLFSNIIWRFSLDPLSPGKHPWFSNGDGIVVVSTLPNGELPKADPSQGMDSYASFEGTILEVRRGYVRAVFSRSNSDKMEERGSQGTWRFDRYSPETTYQRQLKAIFNLANPWAAVEKAQGLKQVLGRGAAEEMLRRPEQMLREFRMGEERVRHIVLGSPLAPKLATTPPAWASDERWRKAARSVLGSLEGLNRSQQRAIATAMSSTFTLWQGPPGTGKTRTLLALLEVLSRISGEPRRANAMGPILACADTNAATDNLVEGLVERGINVTRLGQPAKVRESVRHASLEGKALKTVQGQEAQRLREQAEALFQKHRERGGHAAQRDQRLPREERDALFELKKEGSRLWDTANDLVKLASEQVLLQSQVICATCAGAGDDERLQTYRYKMVIIDEATQATEPSNLIPLVRGAECVVMAGDPKQLPPTLVSDGALDAQLDRTLFDRLQDSGMGPMLLDTQYRMHPLIAEFPSSRFYSGLLRSGISAQDRPLAKGVSWPNPGCPVMMVECEHGMEERSLGGQVNLARSPAQTPGAAQGSSYFNRQEAILAIRAMVALMGAGDAESAAILTPYNGQVRLIRRILKEHTGDLYSKVVVSSVDGYQGREADVIVFSAVRCNEMGSLGFVADPRRVNVAITRPRRGLVVVGSPKTLSSDGVWRSWIRWVRDHGAFLTANALPLCPWENANDSLVSELDVSDLRPFEEIDPDGDMSMGGSTTSWSTSEDDIGAGGARQGSQLSDALDGFIMTE</sequence>
<evidence type="ECO:0000256" key="2">
    <source>
        <dbReference type="ARBA" id="ARBA00022741"/>
    </source>
</evidence>
<dbReference type="SUPFAM" id="SSF52540">
    <property type="entry name" value="P-loop containing nucleoside triphosphate hydrolases"/>
    <property type="match status" value="1"/>
</dbReference>
<feature type="compositionally biased region" description="Acidic residues" evidence="6">
    <location>
        <begin position="72"/>
        <end position="85"/>
    </location>
</feature>
<gene>
    <name evidence="9" type="primary">g6780</name>
    <name evidence="9" type="ORF">VP750_LOCUS5804</name>
</gene>
<keyword evidence="10" id="KW-1185">Reference proteome</keyword>
<feature type="region of interest" description="Disordered" evidence="6">
    <location>
        <begin position="1042"/>
        <end position="1073"/>
    </location>
</feature>
<evidence type="ECO:0000259" key="7">
    <source>
        <dbReference type="Pfam" id="PF13086"/>
    </source>
</evidence>
<keyword evidence="2" id="KW-0547">Nucleotide-binding</keyword>
<protein>
    <submittedName>
        <fullName evidence="9">G6780 protein</fullName>
    </submittedName>
</protein>
<proteinExistence type="inferred from homology"/>
<feature type="compositionally biased region" description="Low complexity" evidence="6">
    <location>
        <begin position="96"/>
        <end position="107"/>
    </location>
</feature>
<keyword evidence="5" id="KW-0067">ATP-binding</keyword>
<feature type="compositionally biased region" description="Basic and acidic residues" evidence="6">
    <location>
        <begin position="125"/>
        <end position="142"/>
    </location>
</feature>
<dbReference type="InterPro" id="IPR050534">
    <property type="entry name" value="Coronavir_polyprotein_1ab"/>
</dbReference>
<keyword evidence="4" id="KW-0347">Helicase</keyword>
<feature type="compositionally biased region" description="Polar residues" evidence="6">
    <location>
        <begin position="214"/>
        <end position="224"/>
    </location>
</feature>
<evidence type="ECO:0000259" key="8">
    <source>
        <dbReference type="Pfam" id="PF13087"/>
    </source>
</evidence>
<dbReference type="Pfam" id="PF13087">
    <property type="entry name" value="AAA_12"/>
    <property type="match status" value="1"/>
</dbReference>
<dbReference type="InterPro" id="IPR047187">
    <property type="entry name" value="SF1_C_Upf1"/>
</dbReference>
<name>A0ABP1G075_9CHLO</name>
<dbReference type="InterPro" id="IPR027417">
    <property type="entry name" value="P-loop_NTPase"/>
</dbReference>
<keyword evidence="3" id="KW-0378">Hydrolase</keyword>
<comment type="caution">
    <text evidence="9">The sequence shown here is derived from an EMBL/GenBank/DDBJ whole genome shotgun (WGS) entry which is preliminary data.</text>
</comment>
<organism evidence="9 10">
    <name type="scientific">Coccomyxa viridis</name>
    <dbReference type="NCBI Taxonomy" id="1274662"/>
    <lineage>
        <taxon>Eukaryota</taxon>
        <taxon>Viridiplantae</taxon>
        <taxon>Chlorophyta</taxon>
        <taxon>core chlorophytes</taxon>
        <taxon>Trebouxiophyceae</taxon>
        <taxon>Trebouxiophyceae incertae sedis</taxon>
        <taxon>Coccomyxaceae</taxon>
        <taxon>Coccomyxa</taxon>
    </lineage>
</organism>
<evidence type="ECO:0000313" key="9">
    <source>
        <dbReference type="EMBL" id="CAL5224145.1"/>
    </source>
</evidence>
<evidence type="ECO:0000256" key="4">
    <source>
        <dbReference type="ARBA" id="ARBA00022806"/>
    </source>
</evidence>
<accession>A0ABP1G075</accession>
<dbReference type="InterPro" id="IPR041677">
    <property type="entry name" value="DNA2/NAM7_AAA_11"/>
</dbReference>
<feature type="compositionally biased region" description="Low complexity" evidence="6">
    <location>
        <begin position="225"/>
        <end position="238"/>
    </location>
</feature>
<feature type="domain" description="DNA2/NAM7 helicase-like C-terminal" evidence="8">
    <location>
        <begin position="778"/>
        <end position="987"/>
    </location>
</feature>
<dbReference type="PANTHER" id="PTHR43788:SF8">
    <property type="entry name" value="DNA-BINDING PROTEIN SMUBP-2"/>
    <property type="match status" value="1"/>
</dbReference>
<dbReference type="CDD" id="cd18808">
    <property type="entry name" value="SF1_C_Upf1"/>
    <property type="match status" value="1"/>
</dbReference>
<evidence type="ECO:0000256" key="1">
    <source>
        <dbReference type="ARBA" id="ARBA00007913"/>
    </source>
</evidence>
<dbReference type="Gene3D" id="3.40.50.300">
    <property type="entry name" value="P-loop containing nucleotide triphosphate hydrolases"/>
    <property type="match status" value="2"/>
</dbReference>
<evidence type="ECO:0000256" key="5">
    <source>
        <dbReference type="ARBA" id="ARBA00022840"/>
    </source>
</evidence>
<evidence type="ECO:0000256" key="3">
    <source>
        <dbReference type="ARBA" id="ARBA00022801"/>
    </source>
</evidence>
<reference evidence="9 10" key="1">
    <citation type="submission" date="2024-06" db="EMBL/GenBank/DDBJ databases">
        <authorList>
            <person name="Kraege A."/>
            <person name="Thomma B."/>
        </authorList>
    </citation>
    <scope>NUCLEOTIDE SEQUENCE [LARGE SCALE GENOMIC DNA]</scope>
</reference>
<feature type="compositionally biased region" description="Low complexity" evidence="6">
    <location>
        <begin position="1047"/>
        <end position="1059"/>
    </location>
</feature>
<dbReference type="Proteomes" id="UP001497392">
    <property type="component" value="Unassembled WGS sequence"/>
</dbReference>